<name>A0A6M9PZA7_9BURK</name>
<dbReference type="PRINTS" id="PR00419">
    <property type="entry name" value="ADXRDTASE"/>
</dbReference>
<dbReference type="PANTHER" id="PTHR16128:SF5">
    <property type="entry name" value="FAD_NAD(P)-BINDING OXIDOREDUCTASE FAMILY PROTEIN"/>
    <property type="match status" value="1"/>
</dbReference>
<dbReference type="KEGG" id="pani:DCO16_08955"/>
<protein>
    <recommendedName>
        <fullName evidence="4">Amine oxidase domain-containing protein</fullName>
    </recommendedName>
</protein>
<organism evidence="2 3">
    <name type="scientific">Polynucleobacter antarcticus</name>
    <dbReference type="NCBI Taxonomy" id="1743162"/>
    <lineage>
        <taxon>Bacteria</taxon>
        <taxon>Pseudomonadati</taxon>
        <taxon>Pseudomonadota</taxon>
        <taxon>Betaproteobacteria</taxon>
        <taxon>Burkholderiales</taxon>
        <taxon>Burkholderiaceae</taxon>
        <taxon>Polynucleobacter</taxon>
    </lineage>
</organism>
<dbReference type="PANTHER" id="PTHR16128">
    <property type="entry name" value="FAD/NAD(P)-BINDING OXIDOREDUCTASE FAMILY PROTEIN"/>
    <property type="match status" value="1"/>
</dbReference>
<gene>
    <name evidence="2" type="ORF">DCO16_08955</name>
</gene>
<keyword evidence="1" id="KW-0732">Signal</keyword>
<feature type="chain" id="PRO_5027049735" description="Amine oxidase domain-containing protein" evidence="1">
    <location>
        <begin position="20"/>
        <end position="327"/>
    </location>
</feature>
<sequence length="327" mass="36501">MTSKKIAIIGAGISGLACAGQLSQADYAVTVFDKSQGVGGRMSHRDFEKWGADHGAQYFTTKDPLFTAEVQKWIKEGVASPWLGKIATYTHGQSKALADTKQRFVGVPAMTAPAKFLAKGLNIELNHTITSINRAHDHWELCIHDEQSLTDQFEQVIFAIPPVQAKHLIARYSKQLSAVCDQANMLPCWTLMAYLKQPLDLPFDGAFVNDSLFSWIARDNTKPERPRYETWVAQASHAWSQEHVDLSHYEVEPALVEAFNALTGASCDLYQSHLWRYAKLETESTINFSLDSQMQLGLCGDWLRASTIEGAWLSGYLLAQEFISLND</sequence>
<dbReference type="InterPro" id="IPR036188">
    <property type="entry name" value="FAD/NAD-bd_sf"/>
</dbReference>
<dbReference type="AlphaFoldDB" id="A0A6M9PZA7"/>
<dbReference type="SUPFAM" id="SSF51905">
    <property type="entry name" value="FAD/NAD(P)-binding domain"/>
    <property type="match status" value="1"/>
</dbReference>
<accession>A0A6M9PZA7</accession>
<evidence type="ECO:0008006" key="4">
    <source>
        <dbReference type="Google" id="ProtNLM"/>
    </source>
</evidence>
<keyword evidence="3" id="KW-1185">Reference proteome</keyword>
<evidence type="ECO:0000313" key="3">
    <source>
        <dbReference type="Proteomes" id="UP000500806"/>
    </source>
</evidence>
<feature type="signal peptide" evidence="1">
    <location>
        <begin position="1"/>
        <end position="19"/>
    </location>
</feature>
<evidence type="ECO:0000256" key="1">
    <source>
        <dbReference type="SAM" id="SignalP"/>
    </source>
</evidence>
<dbReference type="Gene3D" id="3.50.50.60">
    <property type="entry name" value="FAD/NAD(P)-binding domain"/>
    <property type="match status" value="1"/>
</dbReference>
<reference evidence="2 3" key="1">
    <citation type="submission" date="2018-04" db="EMBL/GenBank/DDBJ databases">
        <title>Polynucleobacter sp. LimPoW16 genome.</title>
        <authorList>
            <person name="Hahn M.W."/>
        </authorList>
    </citation>
    <scope>NUCLEOTIDE SEQUENCE [LARGE SCALE GENOMIC DNA]</scope>
    <source>
        <strain evidence="2 3">LimPoW16</strain>
    </source>
</reference>
<proteinExistence type="predicted"/>
<dbReference type="PROSITE" id="PS51257">
    <property type="entry name" value="PROKAR_LIPOPROTEIN"/>
    <property type="match status" value="1"/>
</dbReference>
<dbReference type="RefSeq" id="WP_173943332.1">
    <property type="nucleotide sequence ID" value="NZ_CBCSCD010000001.1"/>
</dbReference>
<dbReference type="Proteomes" id="UP000500806">
    <property type="component" value="Chromosome"/>
</dbReference>
<evidence type="ECO:0000313" key="2">
    <source>
        <dbReference type="EMBL" id="QKM63166.1"/>
    </source>
</evidence>
<dbReference type="Gene3D" id="3.90.660.10">
    <property type="match status" value="1"/>
</dbReference>
<dbReference type="EMBL" id="CP028941">
    <property type="protein sequence ID" value="QKM63166.1"/>
    <property type="molecule type" value="Genomic_DNA"/>
</dbReference>
<dbReference type="Pfam" id="PF13450">
    <property type="entry name" value="NAD_binding_8"/>
    <property type="match status" value="1"/>
</dbReference>